<feature type="transmembrane region" description="Helical" evidence="1">
    <location>
        <begin position="30"/>
        <end position="52"/>
    </location>
</feature>
<name>A0ABS5TWQ7_9CELL</name>
<evidence type="ECO:0000313" key="2">
    <source>
        <dbReference type="EMBL" id="MBT0993587.1"/>
    </source>
</evidence>
<evidence type="ECO:0000313" key="3">
    <source>
        <dbReference type="Proteomes" id="UP000722125"/>
    </source>
</evidence>
<reference evidence="2 3" key="1">
    <citation type="submission" date="2021-05" db="EMBL/GenBank/DDBJ databases">
        <title>Description of Cellulomonas sp. DKR-3 sp. nov.</title>
        <authorList>
            <person name="Dahal R.H."/>
            <person name="Chaudhary D.K."/>
        </authorList>
    </citation>
    <scope>NUCLEOTIDE SEQUENCE [LARGE SCALE GENOMIC DNA]</scope>
    <source>
        <strain evidence="2 3">DKR-3</strain>
    </source>
</reference>
<feature type="transmembrane region" description="Helical" evidence="1">
    <location>
        <begin position="123"/>
        <end position="142"/>
    </location>
</feature>
<keyword evidence="3" id="KW-1185">Reference proteome</keyword>
<protein>
    <recommendedName>
        <fullName evidence="4">Transporter</fullName>
    </recommendedName>
</protein>
<feature type="transmembrane region" description="Helical" evidence="1">
    <location>
        <begin position="58"/>
        <end position="78"/>
    </location>
</feature>
<feature type="transmembrane region" description="Helical" evidence="1">
    <location>
        <begin position="99"/>
        <end position="117"/>
    </location>
</feature>
<feature type="transmembrane region" description="Helical" evidence="1">
    <location>
        <begin position="177"/>
        <end position="194"/>
    </location>
</feature>
<sequence length="207" mass="21113">MDDEHLAPDDALAIIAGQREVSARTQPSSALLFGVWGAAWLIGYGLMWLTALDDDTPAVWAAAVAIGGGAGAIAFTIWHSIHRSSGIRGRSPREGAMYGWAWALGFLAQGMIVAALAEAGAEPVVVSLAANAMATMVAGLLYLAGGLLWRSTPLYALGAWLLLTGAAGAFAGLPGSYAVMAFAGGGGMLVAALVSRLTGRRTWGDGA</sequence>
<dbReference type="RefSeq" id="WP_214347409.1">
    <property type="nucleotide sequence ID" value="NZ_JAHBOH010000001.1"/>
</dbReference>
<keyword evidence="1" id="KW-0472">Membrane</keyword>
<dbReference type="EMBL" id="JAHBOH010000001">
    <property type="protein sequence ID" value="MBT0993587.1"/>
    <property type="molecule type" value="Genomic_DNA"/>
</dbReference>
<accession>A0ABS5TWQ7</accession>
<keyword evidence="1" id="KW-0812">Transmembrane</keyword>
<keyword evidence="1" id="KW-1133">Transmembrane helix</keyword>
<proteinExistence type="predicted"/>
<gene>
    <name evidence="2" type="ORF">KIN34_04715</name>
</gene>
<comment type="caution">
    <text evidence="2">The sequence shown here is derived from an EMBL/GenBank/DDBJ whole genome shotgun (WGS) entry which is preliminary data.</text>
</comment>
<feature type="transmembrane region" description="Helical" evidence="1">
    <location>
        <begin position="154"/>
        <end position="171"/>
    </location>
</feature>
<organism evidence="2 3">
    <name type="scientific">Cellulomonas fulva</name>
    <dbReference type="NCBI Taxonomy" id="2835530"/>
    <lineage>
        <taxon>Bacteria</taxon>
        <taxon>Bacillati</taxon>
        <taxon>Actinomycetota</taxon>
        <taxon>Actinomycetes</taxon>
        <taxon>Micrococcales</taxon>
        <taxon>Cellulomonadaceae</taxon>
        <taxon>Cellulomonas</taxon>
    </lineage>
</organism>
<dbReference type="Proteomes" id="UP000722125">
    <property type="component" value="Unassembled WGS sequence"/>
</dbReference>
<evidence type="ECO:0008006" key="4">
    <source>
        <dbReference type="Google" id="ProtNLM"/>
    </source>
</evidence>
<evidence type="ECO:0000256" key="1">
    <source>
        <dbReference type="SAM" id="Phobius"/>
    </source>
</evidence>